<feature type="region of interest" description="Disordered" evidence="1">
    <location>
        <begin position="450"/>
        <end position="470"/>
    </location>
</feature>
<dbReference type="Gene3D" id="2.60.120.200">
    <property type="match status" value="1"/>
</dbReference>
<reference evidence="5 6" key="1">
    <citation type="submission" date="2019-02" db="EMBL/GenBank/DDBJ databases">
        <title>Deep-cultivation of Planctomycetes and their phenomic and genomic characterization uncovers novel biology.</title>
        <authorList>
            <person name="Wiegand S."/>
            <person name="Jogler M."/>
            <person name="Boedeker C."/>
            <person name="Pinto D."/>
            <person name="Vollmers J."/>
            <person name="Rivas-Marin E."/>
            <person name="Kohn T."/>
            <person name="Peeters S.H."/>
            <person name="Heuer A."/>
            <person name="Rast P."/>
            <person name="Oberbeckmann S."/>
            <person name="Bunk B."/>
            <person name="Jeske O."/>
            <person name="Meyerdierks A."/>
            <person name="Storesund J.E."/>
            <person name="Kallscheuer N."/>
            <person name="Luecker S."/>
            <person name="Lage O.M."/>
            <person name="Pohl T."/>
            <person name="Merkel B.J."/>
            <person name="Hornburger P."/>
            <person name="Mueller R.-W."/>
            <person name="Bruemmer F."/>
            <person name="Labrenz M."/>
            <person name="Spormann A.M."/>
            <person name="Op den Camp H."/>
            <person name="Overmann J."/>
            <person name="Amann R."/>
            <person name="Jetten M.S.M."/>
            <person name="Mascher T."/>
            <person name="Medema M.H."/>
            <person name="Devos D.P."/>
            <person name="Kaster A.-K."/>
            <person name="Ovreas L."/>
            <person name="Rohde M."/>
            <person name="Galperin M.Y."/>
            <person name="Jogler C."/>
        </authorList>
    </citation>
    <scope>NUCLEOTIDE SEQUENCE [LARGE SCALE GENOMIC DNA]</scope>
    <source>
        <strain evidence="5 6">K23_9</strain>
    </source>
</reference>
<protein>
    <submittedName>
        <fullName evidence="5">Planctomycete cytochrome C</fullName>
    </submittedName>
</protein>
<dbReference type="SUPFAM" id="SSF49899">
    <property type="entry name" value="Concanavalin A-like lectins/glucanases"/>
    <property type="match status" value="1"/>
</dbReference>
<feature type="domain" description="DUF1553" evidence="3">
    <location>
        <begin position="747"/>
        <end position="1009"/>
    </location>
</feature>
<dbReference type="InterPro" id="IPR022655">
    <property type="entry name" value="DUF1553"/>
</dbReference>
<dbReference type="Pfam" id="PF07583">
    <property type="entry name" value="PSCyt2"/>
    <property type="match status" value="1"/>
</dbReference>
<feature type="domain" description="Cytochrome C Planctomycete-type" evidence="4">
    <location>
        <begin position="84"/>
        <end position="142"/>
    </location>
</feature>
<dbReference type="Pfam" id="PF07587">
    <property type="entry name" value="PSD1"/>
    <property type="match status" value="1"/>
</dbReference>
<evidence type="ECO:0000313" key="5">
    <source>
        <dbReference type="EMBL" id="QDT08670.1"/>
    </source>
</evidence>
<name>A0A517NNI0_9BACT</name>
<dbReference type="InterPro" id="IPR013320">
    <property type="entry name" value="ConA-like_dom_sf"/>
</dbReference>
<keyword evidence="6" id="KW-1185">Reference proteome</keyword>
<organism evidence="5 6">
    <name type="scientific">Stieleria marina</name>
    <dbReference type="NCBI Taxonomy" id="1930275"/>
    <lineage>
        <taxon>Bacteria</taxon>
        <taxon>Pseudomonadati</taxon>
        <taxon>Planctomycetota</taxon>
        <taxon>Planctomycetia</taxon>
        <taxon>Pirellulales</taxon>
        <taxon>Pirellulaceae</taxon>
        <taxon>Stieleria</taxon>
    </lineage>
</organism>
<dbReference type="EMBL" id="CP036526">
    <property type="protein sequence ID" value="QDT08670.1"/>
    <property type="molecule type" value="Genomic_DNA"/>
</dbReference>
<evidence type="ECO:0000259" key="3">
    <source>
        <dbReference type="Pfam" id="PF07587"/>
    </source>
</evidence>
<sequence length="1049" mass="115535">MRWDVDRFEKSLHRCNGCASIVGPASRPYLSPAKNAVSRLARSLIVCAACFLFVNANSAHGETLSAKDRAFFENKIRPALVQHCYECHSAGAESIGGNLLLDSSDGILQGGQTGPALVAKKPGESLIIQALRYHGVEMPPDDPLNETIVNDFVSWVQRGGQFPKSIEPNGPAGIASVAKESPLDREAFWSFLRRRDVPTPMIDDTNWPRDPLDQFVLARIEGAKFTPARDADPATLIRRLYVDLVGLQPTAEETEDFVADFQIDQPKTVERLVDQLLASSQFGERWGRHWLDVARYAESNGDDGLGRNASFPHAWRYRDYVIDAINRDVPYDRFITEQIAGDLLPAESAEQRNRQLVATGFLAIGAKPAAAMNKLFPMDVVDDQINTVCTAVMGVSVACARCHDHKHDPIPTADYYALAGIFASTETLYGLAGNEKLTAPPTALHELKSTWDESQRHQPTSASTDFPPNYSDTIDQLRPLVHAKLDKAPGDLKVAGDVSYTAANYAKVKNADLRGALNNAEDSYSVAFWFKNNTDNLARPITAYLFSRAKLGDKQLPGDHLGIGGAHDKSRSGKLFVFNGNQAKTSIVGTTVIASGTWNHVVMIRSKNRVRVFLNGQLKPEIDHEIAATFGDSTEFCFANRSDKFAPLDGNLAEFAIFERGLTDDESQRLHLASGQPRGAAPATVVLAMGTRDKAKPADCKIHINGGAKKGAAVPRGFLTAYRRLSDEKDPSKFVAANYSVNADESGRRELAAWLTHRDHPQTSRVMVNRIWQHLFGQGIVATPDDFGLYGARPSHPELLDHLANRFAEHWSIKQMIRAIVLSRTYQLDCQTSQRILDADPANRLLARHNRRRLDAESLRDSMLQASGQIDLNPGQGSAVEKVVSLINWPAGEATTLHRDSNHRSIYLCMLRHAPPPELAAFDFPDAVSIAGQRNATTLPTQSLFLLNSPFLVAQSSALANSLPKAPLNANADSVPGENVSDAERVTMIFRRALRRSPTTDEQQAALRHIQAIEEKLSPTVDDAHQRQNLAWASFCQALLSCNEFRYID</sequence>
<dbReference type="OrthoDB" id="127107at2"/>
<dbReference type="PANTHER" id="PTHR35889">
    <property type="entry name" value="CYCLOINULO-OLIGOSACCHARIDE FRUCTANOTRANSFERASE-RELATED"/>
    <property type="match status" value="1"/>
</dbReference>
<dbReference type="InterPro" id="IPR011429">
    <property type="entry name" value="Cyt_c_Planctomycete-type"/>
</dbReference>
<evidence type="ECO:0000259" key="2">
    <source>
        <dbReference type="Pfam" id="PF07583"/>
    </source>
</evidence>
<gene>
    <name evidence="5" type="ORF">K239x_06100</name>
</gene>
<accession>A0A517NNI0</accession>
<proteinExistence type="predicted"/>
<dbReference type="Pfam" id="PF07635">
    <property type="entry name" value="PSCyt1"/>
    <property type="match status" value="1"/>
</dbReference>
<dbReference type="Proteomes" id="UP000319817">
    <property type="component" value="Chromosome"/>
</dbReference>
<dbReference type="AlphaFoldDB" id="A0A517NNI0"/>
<evidence type="ECO:0000313" key="6">
    <source>
        <dbReference type="Proteomes" id="UP000319817"/>
    </source>
</evidence>
<dbReference type="PANTHER" id="PTHR35889:SF3">
    <property type="entry name" value="F-BOX DOMAIN-CONTAINING PROTEIN"/>
    <property type="match status" value="1"/>
</dbReference>
<feature type="domain" description="DUF1549" evidence="2">
    <location>
        <begin position="211"/>
        <end position="426"/>
    </location>
</feature>
<feature type="compositionally biased region" description="Polar residues" evidence="1">
    <location>
        <begin position="457"/>
        <end position="470"/>
    </location>
</feature>
<dbReference type="InterPro" id="IPR011444">
    <property type="entry name" value="DUF1549"/>
</dbReference>
<dbReference type="Pfam" id="PF13385">
    <property type="entry name" value="Laminin_G_3"/>
    <property type="match status" value="1"/>
</dbReference>
<evidence type="ECO:0000256" key="1">
    <source>
        <dbReference type="SAM" id="MobiDB-lite"/>
    </source>
</evidence>
<evidence type="ECO:0000259" key="4">
    <source>
        <dbReference type="Pfam" id="PF07635"/>
    </source>
</evidence>